<dbReference type="InterPro" id="IPR001757">
    <property type="entry name" value="P_typ_ATPase"/>
</dbReference>
<keyword evidence="6" id="KW-0067">ATP-binding</keyword>
<feature type="transmembrane region" description="Helical" evidence="12">
    <location>
        <begin position="1107"/>
        <end position="1128"/>
    </location>
</feature>
<evidence type="ECO:0000256" key="7">
    <source>
        <dbReference type="ARBA" id="ARBA00022842"/>
    </source>
</evidence>
<keyword evidence="15" id="KW-1185">Reference proteome</keyword>
<evidence type="ECO:0000256" key="11">
    <source>
        <dbReference type="SAM" id="MobiDB-lite"/>
    </source>
</evidence>
<dbReference type="GO" id="GO:0005524">
    <property type="term" value="F:ATP binding"/>
    <property type="evidence" value="ECO:0007669"/>
    <property type="project" value="UniProtKB-KW"/>
</dbReference>
<comment type="similarity">
    <text evidence="2">Belongs to the cation transport ATPase (P-type) (TC 3.A.3) family. Type V subfamily.</text>
</comment>
<dbReference type="SFLD" id="SFLDF00027">
    <property type="entry name" value="p-type_atpase"/>
    <property type="match status" value="1"/>
</dbReference>
<dbReference type="GO" id="GO:0015662">
    <property type="term" value="F:P-type ion transporter activity"/>
    <property type="evidence" value="ECO:0007669"/>
    <property type="project" value="TreeGrafter"/>
</dbReference>
<feature type="compositionally biased region" description="Low complexity" evidence="11">
    <location>
        <begin position="901"/>
        <end position="912"/>
    </location>
</feature>
<reference evidence="14 15" key="1">
    <citation type="journal article" date="2024" name="Nat. Commun.">
        <title>Phylogenomics reveals the evolutionary origins of lichenization in chlorophyte algae.</title>
        <authorList>
            <person name="Puginier C."/>
            <person name="Libourel C."/>
            <person name="Otte J."/>
            <person name="Skaloud P."/>
            <person name="Haon M."/>
            <person name="Grisel S."/>
            <person name="Petersen M."/>
            <person name="Berrin J.G."/>
            <person name="Delaux P.M."/>
            <person name="Dal Grande F."/>
            <person name="Keller J."/>
        </authorList>
    </citation>
    <scope>NUCLEOTIDE SEQUENCE [LARGE SCALE GENOMIC DNA]</scope>
    <source>
        <strain evidence="14 15">SAG 2043</strain>
    </source>
</reference>
<keyword evidence="4" id="KW-0479">Metal-binding</keyword>
<dbReference type="SUPFAM" id="SSF81665">
    <property type="entry name" value="Calcium ATPase, transmembrane domain M"/>
    <property type="match status" value="1"/>
</dbReference>
<keyword evidence="8" id="KW-1278">Translocase</keyword>
<dbReference type="InterPro" id="IPR008250">
    <property type="entry name" value="ATPase_P-typ_transduc_dom_A_sf"/>
</dbReference>
<keyword evidence="3 12" id="KW-0812">Transmembrane</keyword>
<evidence type="ECO:0000256" key="6">
    <source>
        <dbReference type="ARBA" id="ARBA00022840"/>
    </source>
</evidence>
<dbReference type="NCBIfam" id="TIGR01657">
    <property type="entry name" value="P-ATPase-V"/>
    <property type="match status" value="1"/>
</dbReference>
<dbReference type="GO" id="GO:0005789">
    <property type="term" value="C:endoplasmic reticulum membrane"/>
    <property type="evidence" value="ECO:0007669"/>
    <property type="project" value="TreeGrafter"/>
</dbReference>
<evidence type="ECO:0000313" key="14">
    <source>
        <dbReference type="EMBL" id="KAK9819655.1"/>
    </source>
</evidence>
<dbReference type="InterPro" id="IPR006544">
    <property type="entry name" value="P-type_TPase_V"/>
</dbReference>
<evidence type="ECO:0000256" key="2">
    <source>
        <dbReference type="ARBA" id="ARBA00006000"/>
    </source>
</evidence>
<evidence type="ECO:0000256" key="9">
    <source>
        <dbReference type="ARBA" id="ARBA00022989"/>
    </source>
</evidence>
<dbReference type="GO" id="GO:0016887">
    <property type="term" value="F:ATP hydrolysis activity"/>
    <property type="evidence" value="ECO:0007669"/>
    <property type="project" value="InterPro"/>
</dbReference>
<dbReference type="GO" id="GO:0046872">
    <property type="term" value="F:metal ion binding"/>
    <property type="evidence" value="ECO:0007669"/>
    <property type="project" value="UniProtKB-KW"/>
</dbReference>
<dbReference type="Gene3D" id="3.40.50.1000">
    <property type="entry name" value="HAD superfamily/HAD-like"/>
    <property type="match status" value="1"/>
</dbReference>
<dbReference type="FunFam" id="2.70.150.10:FF:000027">
    <property type="entry name" value="Cation-transporting ATPase"/>
    <property type="match status" value="1"/>
</dbReference>
<keyword evidence="5" id="KW-0547">Nucleotide-binding</keyword>
<dbReference type="SFLD" id="SFLDS00003">
    <property type="entry name" value="Haloacid_Dehalogenase"/>
    <property type="match status" value="1"/>
</dbReference>
<dbReference type="SFLD" id="SFLDG00002">
    <property type="entry name" value="C1.7:_P-type_atpase_like"/>
    <property type="match status" value="1"/>
</dbReference>
<feature type="transmembrane region" description="Helical" evidence="12">
    <location>
        <begin position="183"/>
        <end position="201"/>
    </location>
</feature>
<dbReference type="GO" id="GO:0006874">
    <property type="term" value="P:intracellular calcium ion homeostasis"/>
    <property type="evidence" value="ECO:0007669"/>
    <property type="project" value="TreeGrafter"/>
</dbReference>
<feature type="region of interest" description="Disordered" evidence="11">
    <location>
        <begin position="835"/>
        <end position="936"/>
    </location>
</feature>
<feature type="transmembrane region" description="Helical" evidence="12">
    <location>
        <begin position="1181"/>
        <end position="1200"/>
    </location>
</feature>
<keyword evidence="10 12" id="KW-0472">Membrane</keyword>
<dbReference type="InterPro" id="IPR044492">
    <property type="entry name" value="P_typ_ATPase_HD_dom"/>
</dbReference>
<dbReference type="SUPFAM" id="SSF56784">
    <property type="entry name" value="HAD-like"/>
    <property type="match status" value="1"/>
</dbReference>
<dbReference type="Pfam" id="PF00122">
    <property type="entry name" value="E1-E2_ATPase"/>
    <property type="match status" value="1"/>
</dbReference>
<dbReference type="Proteomes" id="UP001489004">
    <property type="component" value="Unassembled WGS sequence"/>
</dbReference>
<evidence type="ECO:0000256" key="10">
    <source>
        <dbReference type="ARBA" id="ARBA00023136"/>
    </source>
</evidence>
<feature type="domain" description="P-type ATPase A" evidence="13">
    <location>
        <begin position="222"/>
        <end position="361"/>
    </location>
</feature>
<evidence type="ECO:0000313" key="15">
    <source>
        <dbReference type="Proteomes" id="UP001489004"/>
    </source>
</evidence>
<evidence type="ECO:0000256" key="4">
    <source>
        <dbReference type="ARBA" id="ARBA00022723"/>
    </source>
</evidence>
<dbReference type="EMBL" id="JALJOR010000003">
    <property type="protein sequence ID" value="KAK9819655.1"/>
    <property type="molecule type" value="Genomic_DNA"/>
</dbReference>
<comment type="subcellular location">
    <subcellularLocation>
        <location evidence="1">Membrane</location>
        <topology evidence="1">Multi-pass membrane protein</topology>
    </subcellularLocation>
</comment>
<dbReference type="InterPro" id="IPR018303">
    <property type="entry name" value="ATPase_P-typ_P_site"/>
</dbReference>
<evidence type="ECO:0000256" key="12">
    <source>
        <dbReference type="SAM" id="Phobius"/>
    </source>
</evidence>
<dbReference type="Gene3D" id="2.70.150.10">
    <property type="entry name" value="Calcium-transporting ATPase, cytoplasmic transduction domain A"/>
    <property type="match status" value="1"/>
</dbReference>
<sequence length="1235" mass="135116">MHLFLAVNLLRRNWDQVSWYWYELGGVVAVQILLQLFIHWNMDIKSFFMFHRSSSLNTATHCKVLPAAFSGAKEVVPLQRRVLEGETEQELSFVFRKQRFVYNKEAQAFEKLKYPTRKTFGEFRKESGYSSETKVMAALERWGPNVFEVPVPQPGQLMREQMLAPFFVFQVFCVSLWCMDEFWYYSIFTLFMLIMFEWTVVQQRLRNLSELRALQTPKQAIMVYRHGKWDRLPGDALVPGDVISIGRPAGAGGAEEKVVPADALLLAGTCIVEEAVLTGESTPQWKAPISSPAGDSLDASELGPAMRLSIKRDKNHVLFGGTKILQHTGDKDARIRTPDGGCLAVVLRTGFETAQGRLMRTILYSTERVTANNWETGLFILFLLVFALAAAAYVLVHALKDPDRNRFKLFLNCTMIITSVIPPELPMELSIAVNTSLLALARKAVYCTEPFRITLAGKVAACCFDKTGTLTSDNMVLDGVTGLPGRSRELVTDVKQAGQALLRVMAACQSLIQVEGELVGDPLEKAAFQATGWSHSSGALTSFKREAGGKETVTILHRFHFSSALKRMAVLLRVEDEASKAPSFWVVVKGAPEMVQTFLKNTPDDYEACYKEYAAQGARVIALAFKQLGSEVTADAFRSLTREQVEADLDFAGFAIFQCPLKPESEPALRMLKESSHQLVMITGDAPLTACHAAGRVHIVDRPVLIMSHRGPAVEKLHKEDEDILEPDSHFEWVSPDEATIIPFSRDRHLAIELASQWDLCIAGTGLHHIHQIGAEATFIPLAQVFARVSPDQKELIIKTLRSAGLVTLMCGDGTNDVGALKTAHVGVALLAPSEAQTKQHQKQVAAAAAAKRGSAPGSRASSRRTSEPGTRSGAVPAGPASSSGVVARAGPSTSTSLAHPAGAAGPAGRGRTSPAKAGTGSKMLEELRKSGKPVTPKMEEMATWLDSLDKGDDGTVPMVKPGDASMASPFTAKQASVMPCTDIIKQGRCTLVTMVQMFKILGLLCLSTAYSLSVQYLQGVKLGDLQATVSGMLSAGLFFVISNSKALPTLSPERPHPNIFCAYVFLSMLGQFAVHLAFLIFMYQGALAAMPAEDMLTPDSEFKPNLVNTVCFLVSFIIQLSTFGVNYMGHPFNTALRDNKMLWKTLQYGSLFALVLSLNIVEGLGSWFSLVPIPGQLRGLLVGLGVADFALTFGWEHFLRWAFPAKKPPQKGYMAFVDARTGRPSPNALRLKAE</sequence>
<dbReference type="Pfam" id="PF13246">
    <property type="entry name" value="Cation_ATPase"/>
    <property type="match status" value="1"/>
</dbReference>
<feature type="transmembrane region" description="Helical" evidence="12">
    <location>
        <begin position="1061"/>
        <end position="1087"/>
    </location>
</feature>
<dbReference type="PANTHER" id="PTHR45630">
    <property type="entry name" value="CATION-TRANSPORTING ATPASE-RELATED"/>
    <property type="match status" value="1"/>
</dbReference>
<dbReference type="InterPro" id="IPR023298">
    <property type="entry name" value="ATPase_P-typ_TM_dom_sf"/>
</dbReference>
<evidence type="ECO:0000259" key="13">
    <source>
        <dbReference type="Pfam" id="PF00122"/>
    </source>
</evidence>
<protein>
    <recommendedName>
        <fullName evidence="13">P-type ATPase A domain-containing protein</fullName>
    </recommendedName>
</protein>
<feature type="transmembrane region" description="Helical" evidence="12">
    <location>
        <begin position="20"/>
        <end position="42"/>
    </location>
</feature>
<dbReference type="InterPro" id="IPR036412">
    <property type="entry name" value="HAD-like_sf"/>
</dbReference>
<proteinExistence type="inferred from homology"/>
<dbReference type="NCBIfam" id="TIGR01494">
    <property type="entry name" value="ATPase_P-type"/>
    <property type="match status" value="2"/>
</dbReference>
<dbReference type="SUPFAM" id="SSF81660">
    <property type="entry name" value="Metal cation-transporting ATPase, ATP-binding domain N"/>
    <property type="match status" value="1"/>
</dbReference>
<feature type="compositionally biased region" description="Low complexity" evidence="11">
    <location>
        <begin position="872"/>
        <end position="893"/>
    </location>
</feature>
<evidence type="ECO:0000256" key="1">
    <source>
        <dbReference type="ARBA" id="ARBA00004141"/>
    </source>
</evidence>
<name>A0AAW1QE33_9CHLO</name>
<dbReference type="Gene3D" id="3.40.1110.10">
    <property type="entry name" value="Calcium-transporting ATPase, cytoplasmic domain N"/>
    <property type="match status" value="1"/>
</dbReference>
<comment type="caution">
    <text evidence="14">The sequence shown here is derived from an EMBL/GenBank/DDBJ whole genome shotgun (WGS) entry which is preliminary data.</text>
</comment>
<keyword evidence="9 12" id="KW-1133">Transmembrane helix</keyword>
<dbReference type="PANTHER" id="PTHR45630:SF7">
    <property type="entry name" value="ENDOPLASMIC RETICULUM TRANSMEMBRANE HELIX TRANSLOCASE"/>
    <property type="match status" value="1"/>
</dbReference>
<organism evidence="14 15">
    <name type="scientific">[Myrmecia] bisecta</name>
    <dbReference type="NCBI Taxonomy" id="41462"/>
    <lineage>
        <taxon>Eukaryota</taxon>
        <taxon>Viridiplantae</taxon>
        <taxon>Chlorophyta</taxon>
        <taxon>core chlorophytes</taxon>
        <taxon>Trebouxiophyceae</taxon>
        <taxon>Trebouxiales</taxon>
        <taxon>Trebouxiaceae</taxon>
        <taxon>Myrmecia</taxon>
    </lineage>
</organism>
<evidence type="ECO:0000256" key="5">
    <source>
        <dbReference type="ARBA" id="ARBA00022741"/>
    </source>
</evidence>
<dbReference type="InterPro" id="IPR059000">
    <property type="entry name" value="ATPase_P-type_domA"/>
</dbReference>
<keyword evidence="7" id="KW-0460">Magnesium</keyword>
<dbReference type="InterPro" id="IPR023214">
    <property type="entry name" value="HAD_sf"/>
</dbReference>
<dbReference type="InterPro" id="IPR023299">
    <property type="entry name" value="ATPase_P-typ_cyto_dom_N"/>
</dbReference>
<feature type="transmembrane region" description="Helical" evidence="12">
    <location>
        <begin position="992"/>
        <end position="1013"/>
    </location>
</feature>
<dbReference type="PROSITE" id="PS00154">
    <property type="entry name" value="ATPASE_E1_E2"/>
    <property type="match status" value="1"/>
</dbReference>
<dbReference type="SUPFAM" id="SSF81653">
    <property type="entry name" value="Calcium ATPase, transduction domain A"/>
    <property type="match status" value="1"/>
</dbReference>
<accession>A0AAW1QE33</accession>
<evidence type="ECO:0000256" key="3">
    <source>
        <dbReference type="ARBA" id="ARBA00022692"/>
    </source>
</evidence>
<gene>
    <name evidence="14" type="ORF">WJX72_000825</name>
</gene>
<feature type="transmembrane region" description="Helical" evidence="12">
    <location>
        <begin position="1149"/>
        <end position="1169"/>
    </location>
</feature>
<feature type="compositionally biased region" description="Low complexity" evidence="11">
    <location>
        <begin position="846"/>
        <end position="861"/>
    </location>
</feature>
<evidence type="ECO:0000256" key="8">
    <source>
        <dbReference type="ARBA" id="ARBA00022967"/>
    </source>
</evidence>
<dbReference type="PRINTS" id="PR00119">
    <property type="entry name" value="CATATPASE"/>
</dbReference>
<dbReference type="AlphaFoldDB" id="A0AAW1QE33"/>
<feature type="transmembrane region" description="Helical" evidence="12">
    <location>
        <begin position="378"/>
        <end position="399"/>
    </location>
</feature>
<dbReference type="GO" id="GO:0019829">
    <property type="term" value="F:ATPase-coupled monoatomic cation transmembrane transporter activity"/>
    <property type="evidence" value="ECO:0007669"/>
    <property type="project" value="TreeGrafter"/>
</dbReference>